<keyword evidence="6" id="KW-0695">RNA-directed DNA polymerase</keyword>
<evidence type="ECO:0000259" key="7">
    <source>
        <dbReference type="Pfam" id="PF06817"/>
    </source>
</evidence>
<name>A0A7L3GX59_9AVES</name>
<evidence type="ECO:0000256" key="6">
    <source>
        <dbReference type="ARBA" id="ARBA00022918"/>
    </source>
</evidence>
<evidence type="ECO:0000256" key="1">
    <source>
        <dbReference type="ARBA" id="ARBA00022679"/>
    </source>
</evidence>
<dbReference type="InterPro" id="IPR010661">
    <property type="entry name" value="RVT_thumb"/>
</dbReference>
<keyword evidence="1" id="KW-0808">Transferase</keyword>
<accession>A0A7L3GX59</accession>
<dbReference type="GO" id="GO:0035613">
    <property type="term" value="F:RNA stem-loop binding"/>
    <property type="evidence" value="ECO:0007669"/>
    <property type="project" value="TreeGrafter"/>
</dbReference>
<dbReference type="OrthoDB" id="9319918at2759"/>
<dbReference type="Proteomes" id="UP000528690">
    <property type="component" value="Unassembled WGS sequence"/>
</dbReference>
<comment type="caution">
    <text evidence="8">The sequence shown here is derived from an EMBL/GenBank/DDBJ whole genome shotgun (WGS) entry which is preliminary data.</text>
</comment>
<dbReference type="Pfam" id="PF06817">
    <property type="entry name" value="RVT_thumb"/>
    <property type="match status" value="1"/>
</dbReference>
<dbReference type="GO" id="GO:0016787">
    <property type="term" value="F:hydrolase activity"/>
    <property type="evidence" value="ECO:0007669"/>
    <property type="project" value="UniProtKB-KW"/>
</dbReference>
<organism evidence="8 9">
    <name type="scientific">Anhinga rufa</name>
    <name type="common">African darter</name>
    <dbReference type="NCBI Taxonomy" id="317792"/>
    <lineage>
        <taxon>Eukaryota</taxon>
        <taxon>Metazoa</taxon>
        <taxon>Chordata</taxon>
        <taxon>Craniata</taxon>
        <taxon>Vertebrata</taxon>
        <taxon>Euteleostomi</taxon>
        <taxon>Archelosauria</taxon>
        <taxon>Archosauria</taxon>
        <taxon>Dinosauria</taxon>
        <taxon>Saurischia</taxon>
        <taxon>Theropoda</taxon>
        <taxon>Coelurosauria</taxon>
        <taxon>Aves</taxon>
        <taxon>Neognathae</taxon>
        <taxon>Neoaves</taxon>
        <taxon>Aequornithes</taxon>
        <taxon>Suliformes</taxon>
        <taxon>Anhingidae</taxon>
        <taxon>Anhinga</taxon>
    </lineage>
</organism>
<dbReference type="SUPFAM" id="SSF56672">
    <property type="entry name" value="DNA/RNA polymerases"/>
    <property type="match status" value="1"/>
</dbReference>
<protein>
    <submittedName>
        <fullName evidence="8">POK18 protein</fullName>
    </submittedName>
</protein>
<dbReference type="InterPro" id="IPR043128">
    <property type="entry name" value="Rev_trsase/Diguanyl_cyclase"/>
</dbReference>
<dbReference type="PANTHER" id="PTHR41694:SF3">
    <property type="entry name" value="RNA-DIRECTED DNA POLYMERASE-RELATED"/>
    <property type="match status" value="1"/>
</dbReference>
<evidence type="ECO:0000256" key="4">
    <source>
        <dbReference type="ARBA" id="ARBA00022759"/>
    </source>
</evidence>
<evidence type="ECO:0000256" key="5">
    <source>
        <dbReference type="ARBA" id="ARBA00022801"/>
    </source>
</evidence>
<dbReference type="InterPro" id="IPR043502">
    <property type="entry name" value="DNA/RNA_pol_sf"/>
</dbReference>
<evidence type="ECO:0000256" key="3">
    <source>
        <dbReference type="ARBA" id="ARBA00022722"/>
    </source>
</evidence>
<evidence type="ECO:0000256" key="2">
    <source>
        <dbReference type="ARBA" id="ARBA00022695"/>
    </source>
</evidence>
<sequence length="56" mass="6591">PWQYLGQKITAKYIQPQKLHFQTRIATLNDLQKLLGDLQWLRPLVGITNEELLPFT</sequence>
<feature type="non-terminal residue" evidence="8">
    <location>
        <position position="56"/>
    </location>
</feature>
<dbReference type="AlphaFoldDB" id="A0A7L3GX59"/>
<keyword evidence="2" id="KW-0548">Nucleotidyltransferase</keyword>
<reference evidence="8 9" key="1">
    <citation type="submission" date="2019-09" db="EMBL/GenBank/DDBJ databases">
        <title>Bird 10,000 Genomes (B10K) Project - Family phase.</title>
        <authorList>
            <person name="Zhang G."/>
        </authorList>
    </citation>
    <scope>NUCLEOTIDE SEQUENCE [LARGE SCALE GENOMIC DNA]</scope>
    <source>
        <strain evidence="8">B10K-DU-029-28</strain>
    </source>
</reference>
<keyword evidence="4" id="KW-0255">Endonuclease</keyword>
<feature type="non-terminal residue" evidence="8">
    <location>
        <position position="1"/>
    </location>
</feature>
<evidence type="ECO:0000313" key="8">
    <source>
        <dbReference type="EMBL" id="NXT96775.1"/>
    </source>
</evidence>
<dbReference type="EMBL" id="VZTV01249024">
    <property type="protein sequence ID" value="NXT96775.1"/>
    <property type="molecule type" value="Genomic_DNA"/>
</dbReference>
<keyword evidence="9" id="KW-1185">Reference proteome</keyword>
<gene>
    <name evidence="8" type="primary">Ervk18</name>
    <name evidence="8" type="ORF">ANHRUF_R11459</name>
</gene>
<keyword evidence="5" id="KW-0378">Hydrolase</keyword>
<dbReference type="Gene3D" id="3.30.70.270">
    <property type="match status" value="1"/>
</dbReference>
<evidence type="ECO:0000313" key="9">
    <source>
        <dbReference type="Proteomes" id="UP000528690"/>
    </source>
</evidence>
<keyword evidence="3" id="KW-0540">Nuclease</keyword>
<proteinExistence type="predicted"/>
<dbReference type="PANTHER" id="PTHR41694">
    <property type="entry name" value="ENDOGENOUS RETROVIRUS GROUP K MEMBER POL PROTEIN"/>
    <property type="match status" value="1"/>
</dbReference>
<dbReference type="GO" id="GO:0004519">
    <property type="term" value="F:endonuclease activity"/>
    <property type="evidence" value="ECO:0007669"/>
    <property type="project" value="UniProtKB-KW"/>
</dbReference>
<feature type="domain" description="Reverse transcriptase thumb" evidence="7">
    <location>
        <begin position="17"/>
        <end position="55"/>
    </location>
</feature>
<dbReference type="GO" id="GO:0003964">
    <property type="term" value="F:RNA-directed DNA polymerase activity"/>
    <property type="evidence" value="ECO:0007669"/>
    <property type="project" value="UniProtKB-KW"/>
</dbReference>